<dbReference type="EMBL" id="RSAS01000059">
    <property type="protein sequence ID" value="RRR77488.1"/>
    <property type="molecule type" value="Genomic_DNA"/>
</dbReference>
<protein>
    <submittedName>
        <fullName evidence="1">Uncharacterized protein</fullName>
    </submittedName>
</protein>
<organism evidence="1 2">
    <name type="scientific">Candidatus Viridilinea halotolerans</name>
    <dbReference type="NCBI Taxonomy" id="2491704"/>
    <lineage>
        <taxon>Bacteria</taxon>
        <taxon>Bacillati</taxon>
        <taxon>Chloroflexota</taxon>
        <taxon>Chloroflexia</taxon>
        <taxon>Chloroflexales</taxon>
        <taxon>Chloroflexineae</taxon>
        <taxon>Oscillochloridaceae</taxon>
        <taxon>Candidatus Viridilinea</taxon>
    </lineage>
</organism>
<comment type="caution">
    <text evidence="1">The sequence shown here is derived from an EMBL/GenBank/DDBJ whole genome shotgun (WGS) entry which is preliminary data.</text>
</comment>
<sequence>MVVPTALTPSPLQALVAIAEPTHGSDAFDLSGEVALIRMALGELPTVVLPAPCTGERATLVALAAGLRAGAAIFWLVAPMGYQQSAPCVYLEQPDGTALPMSAYALADFIVRNTGAAPRLLLLTAGNQATPAATTTHLATFAQTIAHHGIPCVLTLPTAWGDMESAPWIVPLLTALESGQAPLAALPERLRGRVGLFRGG</sequence>
<dbReference type="Proteomes" id="UP000280307">
    <property type="component" value="Unassembled WGS sequence"/>
</dbReference>
<evidence type="ECO:0000313" key="2">
    <source>
        <dbReference type="Proteomes" id="UP000280307"/>
    </source>
</evidence>
<accession>A0A426UAC8</accession>
<evidence type="ECO:0000313" key="1">
    <source>
        <dbReference type="EMBL" id="RRR77488.1"/>
    </source>
</evidence>
<dbReference type="AlphaFoldDB" id="A0A426UAC8"/>
<reference evidence="1 2" key="1">
    <citation type="submission" date="2018-12" db="EMBL/GenBank/DDBJ databases">
        <title>Genome Sequence of Candidatus Viridilinea halotolerans isolated from saline sulfide-rich spring.</title>
        <authorList>
            <person name="Grouzdev D.S."/>
            <person name="Burganskaya E.I."/>
            <person name="Krutkina M.S."/>
            <person name="Sukhacheva M.V."/>
            <person name="Gorlenko V.M."/>
        </authorList>
    </citation>
    <scope>NUCLEOTIDE SEQUENCE [LARGE SCALE GENOMIC DNA]</scope>
    <source>
        <strain evidence="1">Chok-6</strain>
    </source>
</reference>
<proteinExistence type="predicted"/>
<gene>
    <name evidence="1" type="ORF">EI684_01410</name>
</gene>
<name>A0A426UAC8_9CHLR</name>